<feature type="domain" description="Ig-like" evidence="19">
    <location>
        <begin position="1935"/>
        <end position="2027"/>
    </location>
</feature>
<dbReference type="Gene3D" id="2.60.40.10">
    <property type="entry name" value="Immunoglobulins"/>
    <property type="match status" value="12"/>
</dbReference>
<feature type="domain" description="Ig-like" evidence="19">
    <location>
        <begin position="2127"/>
        <end position="2161"/>
    </location>
</feature>
<dbReference type="Proteomes" id="UP001187343">
    <property type="component" value="Unassembled WGS sequence"/>
</dbReference>
<keyword evidence="10 17" id="KW-0472">Membrane</keyword>
<evidence type="ECO:0000256" key="16">
    <source>
        <dbReference type="SAM" id="MobiDB-lite"/>
    </source>
</evidence>
<gene>
    <name evidence="20" type="ORF">Q8A67_018863</name>
</gene>
<keyword evidence="6" id="KW-0732">Signal</keyword>
<evidence type="ECO:0000256" key="12">
    <source>
        <dbReference type="ARBA" id="ARBA00023170"/>
    </source>
</evidence>
<feature type="transmembrane region" description="Helical" evidence="17">
    <location>
        <begin position="2338"/>
        <end position="2356"/>
    </location>
</feature>
<dbReference type="InterPro" id="IPR007110">
    <property type="entry name" value="Ig-like_dom"/>
</dbReference>
<feature type="domain" description="Ig-like" evidence="19">
    <location>
        <begin position="1243"/>
        <end position="1336"/>
    </location>
</feature>
<dbReference type="PANTHER" id="PTHR12231">
    <property type="entry name" value="CTX-RELATED TYPE I TRANSMEMBRANE PROTEIN"/>
    <property type="match status" value="1"/>
</dbReference>
<sequence length="2583" mass="288139">MENLFLSGNPWSCDCRMDWLEQWLKKHPDVLKCKRDRKFLKEQCPICEFPTTLRGSSIVDLQSHSYTCTRPWIHPHLKQSNFTLDDGGYTSVSPKDFVAPIGMLEMNITDQFHNDAWIACVVQRPTGMENLTANFELNGKDLTALSVIISTSLVCNIDYDNIRQIWNILAMYSESPMRLEREELLSLQQDTVYTYKQVAATADDLFTETEAKIKANPKWLMQSTVLLQLDRITTTFPNLTIKYSSSVRVDVDSSKDSRDQYGWAMIRKDNQTKTEQTVLAGGVIELNCQSFGDPKPIVEWNLPDGSKLRAPFNSEDKRIVVAYNGRLTLKTVEISDTGVYHCIATNYLDADVLAFRVTVLPLNIEKQDINGIQIPHTLGQNLRLDCTSASNPEASVQWILPDHTILDKSYGNRKLYRNGTLVIHGLTSHDKGFYRCLAGNFLGADLLASHITVRDDLSNSTEPKESGDHVVQIIDDSQKLRSGYLSHRVSEESRRITSGRPYTWLQSRFNKVPTVRRGNRRNSGRLFNKKYEKEDATSTDKSRINRGNLKTVNFEVSRTLKRPSDDNDETSGDGISEDEFIVLTTTQTLEHKPVSTIRITDLEINETYQTGNNAFTEVKPDNTRDMLRANEKTDLVTTTSHAHTQTLATPIIATYTLSNHVAQRNKTTLNTTKSDYILSHTHIYEKATNRPSEATELLFSGDSDDAPTGTTPLYNFQGPNVTYLEPKSQTIFTAVTTTKEDQEKITFQTTQRIKSELLPGSTIISKHQIQIVPSKKMRSGKKRSFHGRRRIIRPSKITDIQSLLNKFKHPSISKEDNLTFSHNVDKITDCDDGKTSGVSADKCKTSVDKSLVNHTTRYPMSTSSLRVTEKPVVATRLSGSEKTYAVTDSQMAATIVPTISEDSNDSKSYFNSIEKELTFTTTSTTPSEITQGKVQWHRQFGNKGEMKETLSKHQTPFTLPTEDEQITLASTGEPYKATTTVSTTELQRTHIIVSSPMTRENDNTPETSFEDASGSSSFIETNFPDNVQSTTAKFFSFPALHEISTTTESVGVSHSLAAPPTLRTELKQDTAQNSLIQNFSGSQTGLWGKQKPGYHRRGSRRRRPLKKTTTKSPVITVTVDKPATTKSTTIASQAKHSGATLRPLHIPLEKSERSPSLVNTGSSSEGWRESSTTSFPEVITLSTKPTTASVIPQSRTVTSNTMTSSTSYTFTQFPYSSSTGNLNAFDHSTRYDTSSLRDITSKPRINGGKAASFTVMSNSDAFLPCEATGSPEPIISWNRFSSTSGIMLTIKGKMGKFEVLKNGTLFIQKANFKDQGQYLCLAQNDYGSDKLVVTLSVVAYPTRILEKKMRDIKVLAGKTLQLECRTEGRPAPVVSWILPNHTEVKGSITENDRVTITTMGTLNIQEVSVLDRGHYKCIASNPAGTDTATVRLQVVAAPPVILEEKRQLVRADIGQNLFLACSTYGDPQPTTHWVLHDGTMVWPLTYSHTKVSVFENGTLYLRDVQITESGKYECIATSSTGSERRVVTLSVKKTETAPQITETSQQRTVVIYGGHLHLNCSAAGDPKPQIIWRLPSKALVDQSHRMGSRIKVLENGTLIIESVNEKDAGDFLCVARNKVGDDVQLLRVSVSMKPARIEPNVFSRKQVPYGNDLKVDCVAAGVPMPEISWGLPDGTLVNSALQADETEDDEFKRYTLFNNGTLYLNKVGSDEEGDYTCYAENKLGKDMMHVHISVVSAVPRIQHPSLSHAKVKPGGNVRFDCKAIGEPKPKVFWMLPSKDMIAASNERYLVHANGSLSIRNIKLADAGEYVCMARNAAGEENKVYKLDIDGNPPIINGFKQNRTVMKDIAVRYTRKLIDCKAEGNPAPKVTWIMPDNIFLTAPYYGSRINVHSNGTLEIRNVRPSDTAEFICMAQNDGGEAVMLVHLEVTDKLRRPIFNNPFNERVVTRVGKTVVLNCSANGQPMPEIIWTLPNRTRLSGTPGFEGSRHHLGMDGTFVIYNSSIEDTGKYRCAAKNKVGYIEKLVVLEVIQKPYILTRPKGIIRGISGQSLFLHCLTDGIQPSISWTMPGGFVFARPQVSGRYHLMDNGTLVVHETIVQDHGNYVCRAKNDAGEAVLSVPVIIVAYPPRITSGPPTIVRGMAGVPVYLKCIANGIPTPEISWELPDRSILSTIGKEQPVGSELLHAQGTLIIRNPTRAHSVVGGQVVALSIKQMLTTPPTHVRNYTSMELTTALTLTTNVYSNQTARNNSTEACSRETALKTTVFPLLYTILFILGLSLNSLAAWVFLRIPSKSHFIIYLKNIVVADIIMTLTFPFKIIADANLASVGGRVFVCRVSSVLFYLTMYISILFFGLISIDRCRKTMWPFVGTNPRRLLYRKLLSGFIWMSLFALSLPNIILTSRPYASSRFKCSDLKTEMGLKWHELVNHVCQVIFWGNLVTVIVCYTLISKELYKSYARTRAQHQTRPGTNAPRKSSIQANVFLVLAVFFVCFVPFHFARVPYTISQTRGRMFDCQQKLFFFQLKESTLWLSSLNSVLDPLIYFFLCKSFRSSLFNTMRLSPGRCRVLRELGSDTNSTPQGNTQT</sequence>
<dbReference type="InterPro" id="IPR013106">
    <property type="entry name" value="Ig_V-set"/>
</dbReference>
<dbReference type="FunFam" id="2.60.40.10:FF:000076">
    <property type="entry name" value="Leucine-rich repeat and Ig domain-containing 4"/>
    <property type="match status" value="3"/>
</dbReference>
<dbReference type="PANTHER" id="PTHR12231:SF253">
    <property type="entry name" value="DPR-INTERACTING PROTEIN ETA, ISOFORM B-RELATED"/>
    <property type="match status" value="1"/>
</dbReference>
<reference evidence="20" key="1">
    <citation type="submission" date="2023-08" db="EMBL/GenBank/DDBJ databases">
        <title>Chromosome-level Genome Assembly of mud carp (Cirrhinus molitorella).</title>
        <authorList>
            <person name="Liu H."/>
        </authorList>
    </citation>
    <scope>NUCLEOTIDE SEQUENCE</scope>
    <source>
        <strain evidence="20">Prfri</strain>
        <tissue evidence="20">Muscle</tissue>
    </source>
</reference>
<proteinExistence type="predicted"/>
<feature type="domain" description="Ig-like" evidence="19">
    <location>
        <begin position="2032"/>
        <end position="2117"/>
    </location>
</feature>
<feature type="domain" description="Ig-like" evidence="19">
    <location>
        <begin position="1341"/>
        <end position="1431"/>
    </location>
</feature>
<keyword evidence="11" id="KW-1015">Disulfide bond</keyword>
<keyword evidence="8 17" id="KW-1133">Transmembrane helix</keyword>
<dbReference type="InterPro" id="IPR036179">
    <property type="entry name" value="Ig-like_dom_sf"/>
</dbReference>
<evidence type="ECO:0000256" key="1">
    <source>
        <dbReference type="ARBA" id="ARBA00004167"/>
    </source>
</evidence>
<dbReference type="SMART" id="SM00082">
    <property type="entry name" value="LRRCT"/>
    <property type="match status" value="1"/>
</dbReference>
<feature type="compositionally biased region" description="Basic residues" evidence="16">
    <location>
        <begin position="1092"/>
        <end position="1109"/>
    </location>
</feature>
<evidence type="ECO:0000259" key="19">
    <source>
        <dbReference type="PROSITE" id="PS50835"/>
    </source>
</evidence>
<dbReference type="CDD" id="cd00096">
    <property type="entry name" value="Ig"/>
    <property type="match status" value="2"/>
</dbReference>
<evidence type="ECO:0000256" key="7">
    <source>
        <dbReference type="ARBA" id="ARBA00022737"/>
    </source>
</evidence>
<dbReference type="SMART" id="SM00406">
    <property type="entry name" value="IGv"/>
    <property type="match status" value="5"/>
</dbReference>
<feature type="transmembrane region" description="Helical" evidence="17">
    <location>
        <begin position="2382"/>
        <end position="2404"/>
    </location>
</feature>
<dbReference type="Pfam" id="PF07679">
    <property type="entry name" value="I-set"/>
    <property type="match status" value="8"/>
</dbReference>
<dbReference type="InterPro" id="IPR000276">
    <property type="entry name" value="GPCR_Rhodpsn"/>
</dbReference>
<evidence type="ECO:0000313" key="21">
    <source>
        <dbReference type="Proteomes" id="UP001187343"/>
    </source>
</evidence>
<dbReference type="GO" id="GO:0005886">
    <property type="term" value="C:plasma membrane"/>
    <property type="evidence" value="ECO:0007669"/>
    <property type="project" value="UniProtKB-SubCell"/>
</dbReference>
<dbReference type="SUPFAM" id="SSF81321">
    <property type="entry name" value="Family A G protein-coupled receptor-like"/>
    <property type="match status" value="1"/>
</dbReference>
<evidence type="ECO:0000256" key="11">
    <source>
        <dbReference type="ARBA" id="ARBA00023157"/>
    </source>
</evidence>
<dbReference type="FunFam" id="2.60.40.10:FF:000621">
    <property type="entry name" value="Immunoglobulin superfamily member 10"/>
    <property type="match status" value="1"/>
</dbReference>
<evidence type="ECO:0000256" key="2">
    <source>
        <dbReference type="ARBA" id="ARBA00004651"/>
    </source>
</evidence>
<evidence type="ECO:0000256" key="14">
    <source>
        <dbReference type="ARBA" id="ARBA00023224"/>
    </source>
</evidence>
<evidence type="ECO:0000256" key="6">
    <source>
        <dbReference type="ARBA" id="ARBA00022729"/>
    </source>
</evidence>
<evidence type="ECO:0000256" key="8">
    <source>
        <dbReference type="ARBA" id="ARBA00022989"/>
    </source>
</evidence>
<keyword evidence="13" id="KW-0325">Glycoprotein</keyword>
<dbReference type="InterPro" id="IPR032675">
    <property type="entry name" value="LRR_dom_sf"/>
</dbReference>
<feature type="domain" description="Ig-like" evidence="19">
    <location>
        <begin position="1538"/>
        <end position="1631"/>
    </location>
</feature>
<feature type="transmembrane region" description="Helical" evidence="17">
    <location>
        <begin position="2263"/>
        <end position="2286"/>
    </location>
</feature>
<keyword evidence="3" id="KW-1003">Cell membrane</keyword>
<keyword evidence="21" id="KW-1185">Reference proteome</keyword>
<comment type="caution">
    <text evidence="20">The sequence shown here is derived from an EMBL/GenBank/DDBJ whole genome shotgun (WGS) entry which is preliminary data.</text>
</comment>
<feature type="domain" description="Ig-like" evidence="19">
    <location>
        <begin position="1438"/>
        <end position="1530"/>
    </location>
</feature>
<keyword evidence="15" id="KW-0393">Immunoglobulin domain</keyword>
<feature type="domain" description="G-protein coupled receptors family 1 profile" evidence="18">
    <location>
        <begin position="2278"/>
        <end position="2541"/>
    </location>
</feature>
<dbReference type="SUPFAM" id="SSF52058">
    <property type="entry name" value="L domain-like"/>
    <property type="match status" value="1"/>
</dbReference>
<dbReference type="SMART" id="SM00409">
    <property type="entry name" value="IG"/>
    <property type="match status" value="12"/>
</dbReference>
<comment type="subcellular location">
    <subcellularLocation>
        <location evidence="2">Cell membrane</location>
        <topology evidence="2">Multi-pass membrane protein</topology>
    </subcellularLocation>
    <subcellularLocation>
        <location evidence="1">Membrane</location>
        <topology evidence="1">Single-pass membrane protein</topology>
    </subcellularLocation>
</comment>
<dbReference type="InterPro" id="IPR013783">
    <property type="entry name" value="Ig-like_fold"/>
</dbReference>
<dbReference type="InterPro" id="IPR003599">
    <property type="entry name" value="Ig_sub"/>
</dbReference>
<evidence type="ECO:0000259" key="18">
    <source>
        <dbReference type="PROSITE" id="PS50262"/>
    </source>
</evidence>
<evidence type="ECO:0000256" key="3">
    <source>
        <dbReference type="ARBA" id="ARBA00022475"/>
    </source>
</evidence>
<keyword evidence="12" id="KW-0675">Receptor</keyword>
<feature type="compositionally biased region" description="Polar residues" evidence="16">
    <location>
        <begin position="1154"/>
        <end position="1171"/>
    </location>
</feature>
<keyword evidence="14" id="KW-0807">Transducer</keyword>
<organism evidence="20 21">
    <name type="scientific">Cirrhinus molitorella</name>
    <name type="common">mud carp</name>
    <dbReference type="NCBI Taxonomy" id="172907"/>
    <lineage>
        <taxon>Eukaryota</taxon>
        <taxon>Metazoa</taxon>
        <taxon>Chordata</taxon>
        <taxon>Craniata</taxon>
        <taxon>Vertebrata</taxon>
        <taxon>Euteleostomi</taxon>
        <taxon>Actinopterygii</taxon>
        <taxon>Neopterygii</taxon>
        <taxon>Teleostei</taxon>
        <taxon>Ostariophysi</taxon>
        <taxon>Cypriniformes</taxon>
        <taxon>Cyprinidae</taxon>
        <taxon>Labeoninae</taxon>
        <taxon>Labeonini</taxon>
        <taxon>Cirrhinus</taxon>
    </lineage>
</organism>
<evidence type="ECO:0000256" key="15">
    <source>
        <dbReference type="ARBA" id="ARBA00023319"/>
    </source>
</evidence>
<dbReference type="SMART" id="SM00408">
    <property type="entry name" value="IGc2"/>
    <property type="match status" value="11"/>
</dbReference>
<feature type="domain" description="Ig-like" evidence="19">
    <location>
        <begin position="1639"/>
        <end position="1733"/>
    </location>
</feature>
<evidence type="ECO:0000256" key="17">
    <source>
        <dbReference type="SAM" id="Phobius"/>
    </source>
</evidence>
<feature type="transmembrane region" description="Helical" evidence="17">
    <location>
        <begin position="2424"/>
        <end position="2447"/>
    </location>
</feature>
<accession>A0AA88TR60</accession>
<dbReference type="Gene3D" id="1.20.1070.10">
    <property type="entry name" value="Rhodopsin 7-helix transmembrane proteins"/>
    <property type="match status" value="1"/>
</dbReference>
<dbReference type="InterPro" id="IPR051170">
    <property type="entry name" value="Neural/epithelial_adhesion"/>
</dbReference>
<protein>
    <recommendedName>
        <fullName evidence="22">Immunoglobulin superfamily member 10</fullName>
    </recommendedName>
</protein>
<dbReference type="GO" id="GO:0007596">
    <property type="term" value="P:blood coagulation"/>
    <property type="evidence" value="ECO:0007669"/>
    <property type="project" value="InterPro"/>
</dbReference>
<dbReference type="Pfam" id="PF00001">
    <property type="entry name" value="7tm_1"/>
    <property type="match status" value="1"/>
</dbReference>
<keyword evidence="4" id="KW-0433">Leucine-rich repeat</keyword>
<dbReference type="FunFam" id="1.20.1070.10:FF:000049">
    <property type="entry name" value="G-protein coupled receptor 87"/>
    <property type="match status" value="1"/>
</dbReference>
<feature type="transmembrane region" description="Helical" evidence="17">
    <location>
        <begin position="2298"/>
        <end position="2318"/>
    </location>
</feature>
<dbReference type="InterPro" id="IPR013098">
    <property type="entry name" value="Ig_I-set"/>
</dbReference>
<dbReference type="PROSITE" id="PS50835">
    <property type="entry name" value="IG_LIKE"/>
    <property type="match status" value="12"/>
</dbReference>
<dbReference type="CDD" id="cd15150">
    <property type="entry name" value="7tmA_P2Y12"/>
    <property type="match status" value="1"/>
</dbReference>
<name>A0AA88TR60_9TELE</name>
<feature type="domain" description="Ig-like" evidence="19">
    <location>
        <begin position="361"/>
        <end position="454"/>
    </location>
</feature>
<dbReference type="InterPro" id="IPR017452">
    <property type="entry name" value="GPCR_Rhodpsn_7TM"/>
</dbReference>
<keyword evidence="9" id="KW-0297">G-protein coupled receptor</keyword>
<dbReference type="Pfam" id="PF13927">
    <property type="entry name" value="Ig_3"/>
    <property type="match status" value="3"/>
</dbReference>
<evidence type="ECO:0000256" key="13">
    <source>
        <dbReference type="ARBA" id="ARBA00023180"/>
    </source>
</evidence>
<dbReference type="EMBL" id="JAUYZG010000018">
    <property type="protein sequence ID" value="KAK2881595.1"/>
    <property type="molecule type" value="Genomic_DNA"/>
</dbReference>
<evidence type="ECO:0000256" key="5">
    <source>
        <dbReference type="ARBA" id="ARBA00022692"/>
    </source>
</evidence>
<evidence type="ECO:0000256" key="10">
    <source>
        <dbReference type="ARBA" id="ARBA00023136"/>
    </source>
</evidence>
<feature type="domain" description="Ig-like" evidence="19">
    <location>
        <begin position="1739"/>
        <end position="1829"/>
    </location>
</feature>
<dbReference type="PRINTS" id="PR00237">
    <property type="entry name" value="GPCRRHODOPSN"/>
</dbReference>
<keyword evidence="5 17" id="KW-0812">Transmembrane</keyword>
<dbReference type="GO" id="GO:0045028">
    <property type="term" value="F:G protein-coupled purinergic nucleotide receptor activity"/>
    <property type="evidence" value="ECO:0007669"/>
    <property type="project" value="InterPro"/>
</dbReference>
<dbReference type="Gene3D" id="3.80.10.10">
    <property type="entry name" value="Ribonuclease Inhibitor"/>
    <property type="match status" value="1"/>
</dbReference>
<feature type="domain" description="Ig-like" evidence="19">
    <location>
        <begin position="237"/>
        <end position="358"/>
    </location>
</feature>
<dbReference type="InterPro" id="IPR000483">
    <property type="entry name" value="Cys-rich_flank_reg_C"/>
</dbReference>
<dbReference type="PROSITE" id="PS50262">
    <property type="entry name" value="G_PROTEIN_RECEP_F1_2"/>
    <property type="match status" value="1"/>
</dbReference>
<dbReference type="SUPFAM" id="SSF48726">
    <property type="entry name" value="Immunoglobulin"/>
    <property type="match status" value="12"/>
</dbReference>
<evidence type="ECO:0008006" key="22">
    <source>
        <dbReference type="Google" id="ProtNLM"/>
    </source>
</evidence>
<evidence type="ECO:0000313" key="20">
    <source>
        <dbReference type="EMBL" id="KAK2881595.1"/>
    </source>
</evidence>
<feature type="domain" description="Ig-like" evidence="19">
    <location>
        <begin position="1832"/>
        <end position="1929"/>
    </location>
</feature>
<feature type="region of interest" description="Disordered" evidence="16">
    <location>
        <begin position="1152"/>
        <end position="1171"/>
    </location>
</feature>
<evidence type="ECO:0000256" key="9">
    <source>
        <dbReference type="ARBA" id="ARBA00023040"/>
    </source>
</evidence>
<evidence type="ECO:0000256" key="4">
    <source>
        <dbReference type="ARBA" id="ARBA00022614"/>
    </source>
</evidence>
<feature type="region of interest" description="Disordered" evidence="16">
    <location>
        <begin position="1081"/>
        <end position="1111"/>
    </location>
</feature>
<dbReference type="InterPro" id="IPR003598">
    <property type="entry name" value="Ig_sub2"/>
</dbReference>
<feature type="transmembrane region" description="Helical" evidence="17">
    <location>
        <begin position="2478"/>
        <end position="2497"/>
    </location>
</feature>
<dbReference type="InterPro" id="IPR005394">
    <property type="entry name" value="P2Y12_rcpt"/>
</dbReference>
<keyword evidence="7" id="KW-0677">Repeat</keyword>